<keyword evidence="13" id="KW-1185">Reference proteome</keyword>
<evidence type="ECO:0000313" key="13">
    <source>
        <dbReference type="Proteomes" id="UP000273154"/>
    </source>
</evidence>
<dbReference type="SUPFAM" id="SSF54534">
    <property type="entry name" value="FKBP-like"/>
    <property type="match status" value="1"/>
</dbReference>
<dbReference type="RefSeq" id="WP_126420940.1">
    <property type="nucleotide sequence ID" value="NZ_AP019367.1"/>
</dbReference>
<comment type="similarity">
    <text evidence="3 10">Belongs to the FKBP-type PPIase family.</text>
</comment>
<dbReference type="PANTHER" id="PTHR47861:SF3">
    <property type="entry name" value="FKBP-TYPE PEPTIDYL-PROLYL CIS-TRANS ISOMERASE SLYD"/>
    <property type="match status" value="1"/>
</dbReference>
<reference evidence="13" key="1">
    <citation type="submission" date="2018-11" db="EMBL/GenBank/DDBJ databases">
        <title>Comparative genomics of Parolsenella catena and Libanicoccus massiliensis: Reclassification of Libanicoccus massiliensis as Parolsenella massiliensis comb. nov.</title>
        <authorList>
            <person name="Sakamoto M."/>
            <person name="Ikeyama N."/>
            <person name="Murakami T."/>
            <person name="Mori H."/>
            <person name="Yuki M."/>
            <person name="Ohkuma M."/>
        </authorList>
    </citation>
    <scope>NUCLEOTIDE SEQUENCE [LARGE SCALE GENOMIC DNA]</scope>
    <source>
        <strain evidence="13">JCM 31932</strain>
    </source>
</reference>
<keyword evidence="5 9" id="KW-0697">Rotamase</keyword>
<comment type="subcellular location">
    <subcellularLocation>
        <location evidence="2">Cytoplasm</location>
    </subcellularLocation>
</comment>
<evidence type="ECO:0000256" key="1">
    <source>
        <dbReference type="ARBA" id="ARBA00000971"/>
    </source>
</evidence>
<proteinExistence type="inferred from homology"/>
<evidence type="ECO:0000256" key="2">
    <source>
        <dbReference type="ARBA" id="ARBA00004496"/>
    </source>
</evidence>
<keyword evidence="4" id="KW-0963">Cytoplasm</keyword>
<keyword evidence="7 9" id="KW-0413">Isomerase</keyword>
<accession>A0A3G9JW58</accession>
<evidence type="ECO:0000256" key="10">
    <source>
        <dbReference type="RuleBase" id="RU003915"/>
    </source>
</evidence>
<evidence type="ECO:0000256" key="3">
    <source>
        <dbReference type="ARBA" id="ARBA00006577"/>
    </source>
</evidence>
<dbReference type="GO" id="GO:0005737">
    <property type="term" value="C:cytoplasm"/>
    <property type="evidence" value="ECO:0007669"/>
    <property type="project" value="UniProtKB-SubCell"/>
</dbReference>
<dbReference type="GO" id="GO:0042026">
    <property type="term" value="P:protein refolding"/>
    <property type="evidence" value="ECO:0007669"/>
    <property type="project" value="UniProtKB-ARBA"/>
</dbReference>
<dbReference type="Pfam" id="PF00254">
    <property type="entry name" value="FKBP_C"/>
    <property type="match status" value="1"/>
</dbReference>
<dbReference type="GO" id="GO:0003755">
    <property type="term" value="F:peptidyl-prolyl cis-trans isomerase activity"/>
    <property type="evidence" value="ECO:0007669"/>
    <property type="project" value="UniProtKB-UniRule"/>
</dbReference>
<gene>
    <name evidence="12" type="ORF">Pcatena_02550</name>
</gene>
<evidence type="ECO:0000256" key="6">
    <source>
        <dbReference type="ARBA" id="ARBA00023186"/>
    </source>
</evidence>
<evidence type="ECO:0000256" key="5">
    <source>
        <dbReference type="ARBA" id="ARBA00023110"/>
    </source>
</evidence>
<keyword evidence="6" id="KW-0143">Chaperone</keyword>
<comment type="function">
    <text evidence="8">Also involved in hydrogenase metallocenter assembly, probably by participating in the nickel insertion step. This function in hydrogenase biosynthesis requires chaperone activity and the presence of the metal-binding domain, but not PPIase activity.</text>
</comment>
<dbReference type="InterPro" id="IPR046357">
    <property type="entry name" value="PPIase_dom_sf"/>
</dbReference>
<evidence type="ECO:0000256" key="9">
    <source>
        <dbReference type="PROSITE-ProRule" id="PRU00277"/>
    </source>
</evidence>
<evidence type="ECO:0000313" key="12">
    <source>
        <dbReference type="EMBL" id="BBH49668.1"/>
    </source>
</evidence>
<evidence type="ECO:0000256" key="7">
    <source>
        <dbReference type="ARBA" id="ARBA00023235"/>
    </source>
</evidence>
<dbReference type="KEGG" id="pcat:Pcatena_02550"/>
<sequence length="142" mass="15445">MSNIGKKVKVNYRGTLDDGTQFDSSYDRGETLDFTCGAHQMIPGFDYAVADMTVGEKKTVHLAPSEAYGEHDDNLVFTIRREQTQGMERAAVGDQVGLHGPGGQLVPARIVEVTPSKLVVDANHELAGKPLNFEIELVAVED</sequence>
<dbReference type="PANTHER" id="PTHR47861">
    <property type="entry name" value="FKBP-TYPE PEPTIDYL-PROLYL CIS-TRANS ISOMERASE SLYD"/>
    <property type="match status" value="1"/>
</dbReference>
<evidence type="ECO:0000256" key="8">
    <source>
        <dbReference type="ARBA" id="ARBA00037071"/>
    </source>
</evidence>
<dbReference type="Gene3D" id="3.10.50.40">
    <property type="match status" value="1"/>
</dbReference>
<organism evidence="12 13">
    <name type="scientific">Parolsenella catena</name>
    <dbReference type="NCBI Taxonomy" id="2003188"/>
    <lineage>
        <taxon>Bacteria</taxon>
        <taxon>Bacillati</taxon>
        <taxon>Actinomycetota</taxon>
        <taxon>Coriobacteriia</taxon>
        <taxon>Coriobacteriales</taxon>
        <taxon>Atopobiaceae</taxon>
        <taxon>Parolsenella</taxon>
    </lineage>
</organism>
<dbReference type="GeneID" id="88848404"/>
<feature type="domain" description="PPIase FKBP-type" evidence="11">
    <location>
        <begin position="5"/>
        <end position="70"/>
    </location>
</feature>
<evidence type="ECO:0000256" key="4">
    <source>
        <dbReference type="ARBA" id="ARBA00022490"/>
    </source>
</evidence>
<evidence type="ECO:0000259" key="11">
    <source>
        <dbReference type="PROSITE" id="PS50059"/>
    </source>
</evidence>
<dbReference type="EMBL" id="AP019367">
    <property type="protein sequence ID" value="BBH49668.1"/>
    <property type="molecule type" value="Genomic_DNA"/>
</dbReference>
<name>A0A3G9JW58_9ACTN</name>
<dbReference type="PROSITE" id="PS50059">
    <property type="entry name" value="FKBP_PPIASE"/>
    <property type="match status" value="1"/>
</dbReference>
<dbReference type="OrthoDB" id="25996at2"/>
<comment type="catalytic activity">
    <reaction evidence="1 9 10">
        <text>[protein]-peptidylproline (omega=180) = [protein]-peptidylproline (omega=0)</text>
        <dbReference type="Rhea" id="RHEA:16237"/>
        <dbReference type="Rhea" id="RHEA-COMP:10747"/>
        <dbReference type="Rhea" id="RHEA-COMP:10748"/>
        <dbReference type="ChEBI" id="CHEBI:83833"/>
        <dbReference type="ChEBI" id="CHEBI:83834"/>
        <dbReference type="EC" id="5.2.1.8"/>
    </reaction>
</comment>
<protein>
    <recommendedName>
        <fullName evidence="10">Peptidyl-prolyl cis-trans isomerase</fullName>
        <ecNumber evidence="10">5.2.1.8</ecNumber>
    </recommendedName>
</protein>
<dbReference type="InterPro" id="IPR001179">
    <property type="entry name" value="PPIase_FKBP_dom"/>
</dbReference>
<dbReference type="Proteomes" id="UP000273154">
    <property type="component" value="Chromosome"/>
</dbReference>
<dbReference type="EC" id="5.2.1.8" evidence="10"/>
<dbReference type="AlphaFoldDB" id="A0A3G9JW58"/>